<reference evidence="2 3" key="1">
    <citation type="journal article" date="2020" name="Nat. Food">
        <title>A phased Vanilla planifolia genome enables genetic improvement of flavour and production.</title>
        <authorList>
            <person name="Hasing T."/>
            <person name="Tang H."/>
            <person name="Brym M."/>
            <person name="Khazi F."/>
            <person name="Huang T."/>
            <person name="Chambers A.H."/>
        </authorList>
    </citation>
    <scope>NUCLEOTIDE SEQUENCE [LARGE SCALE GENOMIC DNA]</scope>
    <source>
        <tissue evidence="2">Leaf</tissue>
    </source>
</reference>
<feature type="region of interest" description="Disordered" evidence="1">
    <location>
        <begin position="1"/>
        <end position="23"/>
    </location>
</feature>
<protein>
    <submittedName>
        <fullName evidence="2">Uncharacterized protein</fullName>
    </submittedName>
</protein>
<name>A0A835SEU1_VANPL</name>
<evidence type="ECO:0000256" key="1">
    <source>
        <dbReference type="SAM" id="MobiDB-lite"/>
    </source>
</evidence>
<evidence type="ECO:0000313" key="3">
    <source>
        <dbReference type="Proteomes" id="UP000639772"/>
    </source>
</evidence>
<comment type="caution">
    <text evidence="2">The sequence shown here is derived from an EMBL/GenBank/DDBJ whole genome shotgun (WGS) entry which is preliminary data.</text>
</comment>
<organism evidence="2 3">
    <name type="scientific">Vanilla planifolia</name>
    <name type="common">Vanilla</name>
    <dbReference type="NCBI Taxonomy" id="51239"/>
    <lineage>
        <taxon>Eukaryota</taxon>
        <taxon>Viridiplantae</taxon>
        <taxon>Streptophyta</taxon>
        <taxon>Embryophyta</taxon>
        <taxon>Tracheophyta</taxon>
        <taxon>Spermatophyta</taxon>
        <taxon>Magnoliopsida</taxon>
        <taxon>Liliopsida</taxon>
        <taxon>Asparagales</taxon>
        <taxon>Orchidaceae</taxon>
        <taxon>Vanilloideae</taxon>
        <taxon>Vanilleae</taxon>
        <taxon>Vanilla</taxon>
    </lineage>
</organism>
<dbReference type="Proteomes" id="UP000639772">
    <property type="component" value="Chromosome 1"/>
</dbReference>
<dbReference type="EMBL" id="JADCNM010000001">
    <property type="protein sequence ID" value="KAG0502442.1"/>
    <property type="molecule type" value="Genomic_DNA"/>
</dbReference>
<dbReference type="AlphaFoldDB" id="A0A835SEU1"/>
<accession>A0A835SEU1</accession>
<proteinExistence type="predicted"/>
<evidence type="ECO:0000313" key="2">
    <source>
        <dbReference type="EMBL" id="KAG0502442.1"/>
    </source>
</evidence>
<sequence>MAREEREQEKEKEAEPIPQPGPLKIVWAARRTKTLADENKKHKLSMFPLSHLLSF</sequence>
<feature type="compositionally biased region" description="Basic and acidic residues" evidence="1">
    <location>
        <begin position="1"/>
        <end position="15"/>
    </location>
</feature>
<gene>
    <name evidence="2" type="ORF">HPP92_002514</name>
</gene>